<dbReference type="Gene3D" id="3.40.50.300">
    <property type="entry name" value="P-loop containing nucleotide triphosphate hydrolases"/>
    <property type="match status" value="2"/>
</dbReference>
<dbReference type="InterPro" id="IPR027417">
    <property type="entry name" value="P-loop_NTPase"/>
</dbReference>
<comment type="caution">
    <text evidence="2">The sequence shown here is derived from an EMBL/GenBank/DDBJ whole genome shotgun (WGS) entry which is preliminary data.</text>
</comment>
<dbReference type="PANTHER" id="PTHR30121:SF6">
    <property type="entry name" value="SLR6007 PROTEIN"/>
    <property type="match status" value="1"/>
</dbReference>
<keyword evidence="3" id="KW-1185">Reference proteome</keyword>
<dbReference type="SUPFAM" id="SSF52540">
    <property type="entry name" value="P-loop containing nucleoside triphosphate hydrolases"/>
    <property type="match status" value="1"/>
</dbReference>
<dbReference type="RefSeq" id="WP_109613615.1">
    <property type="nucleotide sequence ID" value="NZ_QGGG01000010.1"/>
</dbReference>
<dbReference type="OrthoDB" id="9806951at2"/>
<feature type="region of interest" description="Disordered" evidence="1">
    <location>
        <begin position="1396"/>
        <end position="1417"/>
    </location>
</feature>
<dbReference type="PANTHER" id="PTHR30121">
    <property type="entry name" value="UNCHARACTERIZED PROTEIN YJGR-RELATED"/>
    <property type="match status" value="1"/>
</dbReference>
<dbReference type="Proteomes" id="UP000245396">
    <property type="component" value="Unassembled WGS sequence"/>
</dbReference>
<evidence type="ECO:0008006" key="4">
    <source>
        <dbReference type="Google" id="ProtNLM"/>
    </source>
</evidence>
<sequence>MNHLASAIADLIRDKLAQSPDGDQGEVRLIFHGPQRETLSEVFDLLTADGVVGSRVPILLQLPSLAVGEENPPVGVSGRCDDTHLLNLRNSPSQPTFLALVPPGHHSMRSVTSTTDEFGVAAANNGGNVPFEDWWADEFVQELVRVGIRKAGIMDPQQRDDALILIGRAASAADEMDPERTQRAAAWKVLSRLFSATPGSTGLTPGQQVSLACGMPPMHDGGISSRDQLGVLEKIADAMSDGFGPGVRRAQENASDEDSRHLDAFLTHLRETCDLPTAFERATAAYYAPDNGLNMPAAPNWWSALTTEKWSELLTEDVAAQGDIRMGCSNSLVPLAKGMPILVEGSVALTFETVGKDATDTVVSIERGKGNKLGEVRVGDEETAFLDEAPPDHRTPLRYAASAEGFKPGAIKIVSLATWQPGIFVACRLARKLTPPRKPTRRAKGAPELEASLTVPGGGRYELMVFTSPGVNLAAEATGTADDTEDRLDAMQQLFVRPVRQGLHQIEVEAETNYQVDIGFSKPAADGSVSHETCRVFLAVEDVVEQGCRSEFERLIRANRRAIEPSEAKPVVQLNRSARASSLQDWMLSEDSVGRSYLPIVLADDYVDAWVQPVWGTGTGPIFSTGRFLQDPRPDATEFQPPVGFVEARQQLAARIRGSGDQTGLMESAELGKWLASDEDFRAVVERYLDAYQAWLAAEPDVACWVDVGIVTSLDDDRRTISRVPDAIILSPLHPLRLAWHAVAQGVLLEAESGGNPCPAVSVLDPDCVPDLLTLSLRSPGGIEKVDFLAVENGTDYWSVLWNGERLGRLPSRSRIAPFGEGFGISVGGISVGFSAAQVARALEDVSGLLAAKPAIGVVVASAGGTTDACNEGLITWCSDRYRDGNGRALRQGAGPRVVEIYDHRDGDSRPDDATIANLSEDTRNGVRWFDGQPATARPDLGIIAQLDMSEPSTAAVSGRSPLGHGGLLRHRVRRQLPGAFLSETRQSLPGSNSGDVLADKVAACLGTLESLGDRPTGMRFAPNVNVVRDMLETRRTDFVAVSSSAIDPACFLGGWLEDAYLWDYDMPSYSHRAGDTNGYYLLSRVKQADREALSKALSRLPGCAAIEPNQVQDVLLEIARRGIPTIRGLAGDNAGATGDLGLFVAVRLLQDRFRLSNIGESLVPVIDSSGDDITVCIIVPVDPFRGYFSDLAKSLGKDRKDASLSRPDLLVVGIHLGTNGVRIHLTPIEVKCRPGSVFPQSEVNDALEQARTFSRLLASMLPHDGQPVAWAIGFQHLLLSIIGFGMRVYSQHPDVVGREAQWTSLHERIASAILDPRPCVSVDQRGRLIIVDDSPRSGARDRDDDGFDETITIGSSDAGQVVAGDPLAFYESVRAKVGQWDLFPIVGEFTTGLVEPHTDPNVKATPEAPLESSGDDVAGAVPVELAPVLASAESSALATPDEASTGIVLSIGTTVDSFRPGDVQLNISDTRLNQLNMGVVGDLGTGKTQLLKSLILQISDASAANRGIRPRFLIFDYKRDYSSPEFVKATGARVVKPYRLPLNLFDTSTIGDAAAPWLDRFRFFADVLDKIYTGIGPVQRDKLKRAVRAAYDACLPGQQPTLYDVHAAYAELLDGKSDSPMAIIDDLVDMEVFAAKTSETQPFDEFLDGVVVISLDALGQDDRSKNMLVAVMLNMFYENMLRTPKRPFIGKGPQLRAVDSYLLVDEADNIMRYEFDVLRKLLLQGREFGTGVILASQYLRHFKVNATDYREPLLSWFVHKVPNVTPAELSALGLTGSAAEMAERVKSLQVHQCLYKSFDVPGEVVRGLPFFELEARRGTGNG</sequence>
<dbReference type="EMBL" id="QGGG01000010">
    <property type="protein sequence ID" value="PWJ81664.1"/>
    <property type="molecule type" value="Genomic_DNA"/>
</dbReference>
<name>A0A316C2B2_PSESE</name>
<accession>A0A316C2B2</accession>
<gene>
    <name evidence="2" type="ORF">C7441_110201</name>
</gene>
<dbReference type="InterPro" id="IPR051162">
    <property type="entry name" value="T4SS_component"/>
</dbReference>
<organism evidence="2 3">
    <name type="scientific">Pseudaminobacter salicylatoxidans</name>
    <dbReference type="NCBI Taxonomy" id="93369"/>
    <lineage>
        <taxon>Bacteria</taxon>
        <taxon>Pseudomonadati</taxon>
        <taxon>Pseudomonadota</taxon>
        <taxon>Alphaproteobacteria</taxon>
        <taxon>Hyphomicrobiales</taxon>
        <taxon>Phyllobacteriaceae</taxon>
        <taxon>Pseudaminobacter</taxon>
    </lineage>
</organism>
<protein>
    <recommendedName>
        <fullName evidence="4">DNA phosphorothioation-dependent restriction protein DptH</fullName>
    </recommendedName>
</protein>
<evidence type="ECO:0000313" key="2">
    <source>
        <dbReference type="EMBL" id="PWJ81664.1"/>
    </source>
</evidence>
<reference evidence="2 3" key="1">
    <citation type="submission" date="2018-05" db="EMBL/GenBank/DDBJ databases">
        <title>Genomic Encyclopedia of Type Strains, Phase IV (KMG-IV): sequencing the most valuable type-strain genomes for metagenomic binning, comparative biology and taxonomic classification.</title>
        <authorList>
            <person name="Goeker M."/>
        </authorList>
    </citation>
    <scope>NUCLEOTIDE SEQUENCE [LARGE SCALE GENOMIC DNA]</scope>
    <source>
        <strain evidence="2 3">DSM 6986</strain>
    </source>
</reference>
<proteinExistence type="predicted"/>
<evidence type="ECO:0000256" key="1">
    <source>
        <dbReference type="SAM" id="MobiDB-lite"/>
    </source>
</evidence>
<evidence type="ECO:0000313" key="3">
    <source>
        <dbReference type="Proteomes" id="UP000245396"/>
    </source>
</evidence>